<sequence length="232" mass="25589">MISIIRTCTFLFFITSLFSCNGTGNTEGGDRNHELNKNSEEIAEKRISRKLILFFGNSLTAGYGLDGQEDAFPALIQAKIDSLKLPYNCINAGLSGETSAGGKERIDWLLKQPIDIFVLELGANDGLRGIPNSTTYENLSNIIEKVKKANPNCKLVLAGMMVPPSMGKTYFDNFKDIYPRLADEYDMALVPFLLDKVAGIENLNQTDGVHPTDEGQKIVAENVWPVLKPLLD</sequence>
<dbReference type="Pfam" id="PF13472">
    <property type="entry name" value="Lipase_GDSL_2"/>
    <property type="match status" value="1"/>
</dbReference>
<dbReference type="OrthoDB" id="9786188at2"/>
<dbReference type="EMBL" id="SUME01000011">
    <property type="protein sequence ID" value="TJZ51454.1"/>
    <property type="molecule type" value="Genomic_DNA"/>
</dbReference>
<organism evidence="2 3">
    <name type="scientific">Sphingobacterium olei</name>
    <dbReference type="NCBI Taxonomy" id="2571155"/>
    <lineage>
        <taxon>Bacteria</taxon>
        <taxon>Pseudomonadati</taxon>
        <taxon>Bacteroidota</taxon>
        <taxon>Sphingobacteriia</taxon>
        <taxon>Sphingobacteriales</taxon>
        <taxon>Sphingobacteriaceae</taxon>
        <taxon>Sphingobacterium</taxon>
    </lineage>
</organism>
<dbReference type="RefSeq" id="WP_136903195.1">
    <property type="nucleotide sequence ID" value="NZ_SUME01000011.1"/>
</dbReference>
<dbReference type="PROSITE" id="PS51257">
    <property type="entry name" value="PROKAR_LIPOPROTEIN"/>
    <property type="match status" value="1"/>
</dbReference>
<gene>
    <name evidence="2" type="ORF">FAZ15_20260</name>
</gene>
<protein>
    <submittedName>
        <fullName evidence="2">Arylesterase</fullName>
    </submittedName>
</protein>
<dbReference type="InterPro" id="IPR051532">
    <property type="entry name" value="Ester_Hydrolysis_Enzymes"/>
</dbReference>
<dbReference type="SUPFAM" id="SSF52266">
    <property type="entry name" value="SGNH hydrolase"/>
    <property type="match status" value="1"/>
</dbReference>
<name>A0A4U0NN40_9SPHI</name>
<evidence type="ECO:0000259" key="1">
    <source>
        <dbReference type="Pfam" id="PF13472"/>
    </source>
</evidence>
<proteinExistence type="predicted"/>
<dbReference type="Proteomes" id="UP000306808">
    <property type="component" value="Unassembled WGS sequence"/>
</dbReference>
<evidence type="ECO:0000313" key="2">
    <source>
        <dbReference type="EMBL" id="TJZ51454.1"/>
    </source>
</evidence>
<dbReference type="AlphaFoldDB" id="A0A4U0NN40"/>
<dbReference type="Gene3D" id="3.40.50.1110">
    <property type="entry name" value="SGNH hydrolase"/>
    <property type="match status" value="1"/>
</dbReference>
<feature type="domain" description="SGNH hydrolase-type esterase" evidence="1">
    <location>
        <begin position="54"/>
        <end position="218"/>
    </location>
</feature>
<evidence type="ECO:0000313" key="3">
    <source>
        <dbReference type="Proteomes" id="UP000306808"/>
    </source>
</evidence>
<reference evidence="2 3" key="1">
    <citation type="submission" date="2019-04" db="EMBL/GenBank/DDBJ databases">
        <title>Sphingobacterium olei sp. nov., isolated from oil-contaminated soil.</title>
        <authorList>
            <person name="Liu B."/>
        </authorList>
    </citation>
    <scope>NUCLEOTIDE SEQUENCE [LARGE SCALE GENOMIC DNA]</scope>
    <source>
        <strain evidence="2 3">HAL-9</strain>
    </source>
</reference>
<dbReference type="GO" id="GO:0004622">
    <property type="term" value="F:phosphatidylcholine lysophospholipase activity"/>
    <property type="evidence" value="ECO:0007669"/>
    <property type="project" value="TreeGrafter"/>
</dbReference>
<dbReference type="InterPro" id="IPR013830">
    <property type="entry name" value="SGNH_hydro"/>
</dbReference>
<dbReference type="PANTHER" id="PTHR30383">
    <property type="entry name" value="THIOESTERASE 1/PROTEASE 1/LYSOPHOSPHOLIPASE L1"/>
    <property type="match status" value="1"/>
</dbReference>
<comment type="caution">
    <text evidence="2">The sequence shown here is derived from an EMBL/GenBank/DDBJ whole genome shotgun (WGS) entry which is preliminary data.</text>
</comment>
<dbReference type="CDD" id="cd01822">
    <property type="entry name" value="Lysophospholipase_L1_like"/>
    <property type="match status" value="1"/>
</dbReference>
<keyword evidence="3" id="KW-1185">Reference proteome</keyword>
<accession>A0A4U0NN40</accession>
<dbReference type="PANTHER" id="PTHR30383:SF24">
    <property type="entry name" value="THIOESTERASE 1_PROTEASE 1_LYSOPHOSPHOLIPASE L1"/>
    <property type="match status" value="1"/>
</dbReference>
<dbReference type="InterPro" id="IPR036514">
    <property type="entry name" value="SGNH_hydro_sf"/>
</dbReference>